<dbReference type="Pfam" id="PF22725">
    <property type="entry name" value="GFO_IDH_MocA_C3"/>
    <property type="match status" value="1"/>
</dbReference>
<dbReference type="SUPFAM" id="SSF55347">
    <property type="entry name" value="Glyceraldehyde-3-phosphate dehydrogenase-like, C-terminal domain"/>
    <property type="match status" value="1"/>
</dbReference>
<sequence>MSKMIAAGFVGGGFMGEVHTRAARAARARLSGIVSSSPSRGQIAAERLGVEHSFATLEEMLADPSIDVIHVLTPNALHAEQALAVIAAGKHVICEKPLAVSSVEADQLVAAAREAGVTATVPFVYRFHPMVREARARVQAGDTGRLFTINGSYLQDWLLDQADHNWRVDAATGGASRAFADIGSHLVDLIEFVTGERITRVAASLRTFFDTRVGSSHVGTEDADAVVFETSGGAIGTLLVSQVAAGRKNALRLDISGSRESLSFDQEHPDSLWVGRRKASLTVPRDPAHLHPDAARLSVVPGGHPQGYQEAFAAFIGDSYASIAGEARDGLPRFEDGLRAVRITEAVIQASTSGQWVEIEEVPNE</sequence>
<evidence type="ECO:0000256" key="1">
    <source>
        <dbReference type="ARBA" id="ARBA00023002"/>
    </source>
</evidence>
<dbReference type="InterPro" id="IPR000683">
    <property type="entry name" value="Gfo/Idh/MocA-like_OxRdtase_N"/>
</dbReference>
<accession>A0A542YL65</accession>
<dbReference type="SUPFAM" id="SSF51735">
    <property type="entry name" value="NAD(P)-binding Rossmann-fold domains"/>
    <property type="match status" value="1"/>
</dbReference>
<dbReference type="PANTHER" id="PTHR43818:SF11">
    <property type="entry name" value="BCDNA.GH03377"/>
    <property type="match status" value="1"/>
</dbReference>
<comment type="caution">
    <text evidence="5">The sequence shown here is derived from an EMBL/GenBank/DDBJ whole genome shotgun (WGS) entry which is preliminary data.</text>
</comment>
<proteinExistence type="predicted"/>
<gene>
    <name evidence="5" type="ORF">FB562_1948</name>
</gene>
<reference evidence="5 6" key="1">
    <citation type="submission" date="2019-06" db="EMBL/GenBank/DDBJ databases">
        <title>Sequencing the genomes of 1000 actinobacteria strains.</title>
        <authorList>
            <person name="Klenk H.-P."/>
        </authorList>
    </citation>
    <scope>NUCLEOTIDE SEQUENCE [LARGE SCALE GENOMIC DNA]</scope>
    <source>
        <strain evidence="5 6">DSM 26477</strain>
    </source>
</reference>
<protein>
    <submittedName>
        <fullName evidence="5">Putative dehydrogenase</fullName>
    </submittedName>
</protein>
<dbReference type="AlphaFoldDB" id="A0A542YL65"/>
<dbReference type="Gene3D" id="3.40.50.720">
    <property type="entry name" value="NAD(P)-binding Rossmann-like Domain"/>
    <property type="match status" value="1"/>
</dbReference>
<evidence type="ECO:0000313" key="5">
    <source>
        <dbReference type="EMBL" id="TQL48842.1"/>
    </source>
</evidence>
<name>A0A542YL65_9MICO</name>
<dbReference type="GO" id="GO:0000166">
    <property type="term" value="F:nucleotide binding"/>
    <property type="evidence" value="ECO:0007669"/>
    <property type="project" value="InterPro"/>
</dbReference>
<dbReference type="GO" id="GO:0016491">
    <property type="term" value="F:oxidoreductase activity"/>
    <property type="evidence" value="ECO:0007669"/>
    <property type="project" value="UniProtKB-KW"/>
</dbReference>
<evidence type="ECO:0000313" key="6">
    <source>
        <dbReference type="Proteomes" id="UP000317998"/>
    </source>
</evidence>
<dbReference type="Proteomes" id="UP000317998">
    <property type="component" value="Unassembled WGS sequence"/>
</dbReference>
<dbReference type="InterPro" id="IPR036291">
    <property type="entry name" value="NAD(P)-bd_dom_sf"/>
</dbReference>
<organism evidence="5 6">
    <name type="scientific">Homoserinimonas aerilata</name>
    <dbReference type="NCBI Taxonomy" id="1162970"/>
    <lineage>
        <taxon>Bacteria</taxon>
        <taxon>Bacillati</taxon>
        <taxon>Actinomycetota</taxon>
        <taxon>Actinomycetes</taxon>
        <taxon>Micrococcales</taxon>
        <taxon>Microbacteriaceae</taxon>
        <taxon>Homoserinimonas</taxon>
    </lineage>
</organism>
<dbReference type="EMBL" id="VFOM01000001">
    <property type="protein sequence ID" value="TQL48842.1"/>
    <property type="molecule type" value="Genomic_DNA"/>
</dbReference>
<evidence type="ECO:0000259" key="3">
    <source>
        <dbReference type="Pfam" id="PF01408"/>
    </source>
</evidence>
<dbReference type="Gene3D" id="3.30.360.10">
    <property type="entry name" value="Dihydrodipicolinate Reductase, domain 2"/>
    <property type="match status" value="1"/>
</dbReference>
<dbReference type="InterPro" id="IPR055170">
    <property type="entry name" value="GFO_IDH_MocA-like_dom"/>
</dbReference>
<evidence type="ECO:0000259" key="4">
    <source>
        <dbReference type="Pfam" id="PF22725"/>
    </source>
</evidence>
<feature type="domain" description="Gfo/Idh/MocA-like oxidoreductase N-terminal" evidence="3">
    <location>
        <begin position="7"/>
        <end position="121"/>
    </location>
</feature>
<dbReference type="Pfam" id="PF01408">
    <property type="entry name" value="GFO_IDH_MocA"/>
    <property type="match status" value="1"/>
</dbReference>
<feature type="domain" description="GFO/IDH/MocA-like oxidoreductase" evidence="4">
    <location>
        <begin position="131"/>
        <end position="262"/>
    </location>
</feature>
<dbReference type="PANTHER" id="PTHR43818">
    <property type="entry name" value="BCDNA.GH03377"/>
    <property type="match status" value="1"/>
</dbReference>
<evidence type="ECO:0000256" key="2">
    <source>
        <dbReference type="ARBA" id="ARBA00023027"/>
    </source>
</evidence>
<keyword evidence="6" id="KW-1185">Reference proteome</keyword>
<keyword evidence="1" id="KW-0560">Oxidoreductase</keyword>
<keyword evidence="2" id="KW-0520">NAD</keyword>
<dbReference type="InterPro" id="IPR050463">
    <property type="entry name" value="Gfo/Idh/MocA_oxidrdct_glycsds"/>
</dbReference>